<feature type="compositionally biased region" description="Basic and acidic residues" evidence="1">
    <location>
        <begin position="317"/>
        <end position="333"/>
    </location>
</feature>
<dbReference type="RefSeq" id="WP_271970856.1">
    <property type="nucleotide sequence ID" value="NZ_JAQLUK010000168.1"/>
</dbReference>
<keyword evidence="4" id="KW-1185">Reference proteome</keyword>
<gene>
    <name evidence="3" type="ORF">PM085_20245</name>
</gene>
<reference evidence="3 4" key="1">
    <citation type="submission" date="2023-01" db="EMBL/GenBank/DDBJ databases">
        <title>Halorubrum ezzemoulense from Santa Pola, Spain.</title>
        <authorList>
            <person name="Feng Y."/>
            <person name="Louyakis A.S."/>
            <person name="Gogarten J.P."/>
        </authorList>
    </citation>
    <scope>NUCLEOTIDE SEQUENCE [LARGE SCALE GENOMIC DNA]</scope>
    <source>
        <strain evidence="3 4">AMM015</strain>
    </source>
</reference>
<organism evidence="3 4">
    <name type="scientific">Halorubrum ezzemoulense</name>
    <name type="common">Halorubrum chaoviator</name>
    <dbReference type="NCBI Taxonomy" id="337243"/>
    <lineage>
        <taxon>Archaea</taxon>
        <taxon>Methanobacteriati</taxon>
        <taxon>Methanobacteriota</taxon>
        <taxon>Stenosarchaea group</taxon>
        <taxon>Halobacteria</taxon>
        <taxon>Halobacteriales</taxon>
        <taxon>Haloferacaceae</taxon>
        <taxon>Halorubrum</taxon>
    </lineage>
</organism>
<evidence type="ECO:0000313" key="3">
    <source>
        <dbReference type="EMBL" id="MDB2294534.1"/>
    </source>
</evidence>
<feature type="non-terminal residue" evidence="3">
    <location>
        <position position="333"/>
    </location>
</feature>
<dbReference type="InterPro" id="IPR008490">
    <property type="entry name" value="Transposase_InsH_N"/>
</dbReference>
<proteinExistence type="predicted"/>
<evidence type="ECO:0000259" key="2">
    <source>
        <dbReference type="Pfam" id="PF05598"/>
    </source>
</evidence>
<comment type="caution">
    <text evidence="3">The sequence shown here is derived from an EMBL/GenBank/DDBJ whole genome shotgun (WGS) entry which is preliminary data.</text>
</comment>
<protein>
    <submittedName>
        <fullName evidence="3">Transposase</fullName>
    </submittedName>
</protein>
<dbReference type="Proteomes" id="UP001210528">
    <property type="component" value="Unassembled WGS sequence"/>
</dbReference>
<evidence type="ECO:0000256" key="1">
    <source>
        <dbReference type="SAM" id="MobiDB-lite"/>
    </source>
</evidence>
<feature type="region of interest" description="Disordered" evidence="1">
    <location>
        <begin position="313"/>
        <end position="333"/>
    </location>
</feature>
<evidence type="ECO:0000313" key="4">
    <source>
        <dbReference type="Proteomes" id="UP001210528"/>
    </source>
</evidence>
<accession>A0ABT4Z8N1</accession>
<name>A0ABT4Z8N1_HALEZ</name>
<feature type="domain" description="Transposase InsH N-terminal" evidence="2">
    <location>
        <begin position="80"/>
        <end position="136"/>
    </location>
</feature>
<sequence length="333" mass="38421">MAPTAVSRRDVFRSIATTEYLDWPAYDSTPLYDQSSLTALTEDFRTVSGIWFEHSAHNSVERFVCQYPLSYVEFNSHDQYCGPTRYKMSQLFRAFLVKEIHAWDHETALVEYLRQHSETRRSLGFDSVPDQSTLWRSWNKRFSADLRETVERTARTLLINAQNAGVAVPRDPEPKLQYHNDESGPTDLDDQTVLEEAAKISDHVSRVVFPSFSLNRGEGCEIHENAYWDLQTYLGLRENLAANEGARSFIYESTRSRTPLGHAHRDQIRDLSIEEIREMYRQAVKRLLDEVAETEQFFRAGIVAIDITEAEPFTGDRTGHEDEIIGTKEKTDE</sequence>
<dbReference type="Pfam" id="PF05598">
    <property type="entry name" value="DUF772"/>
    <property type="match status" value="1"/>
</dbReference>
<dbReference type="EMBL" id="JAQLUK010000168">
    <property type="protein sequence ID" value="MDB2294534.1"/>
    <property type="molecule type" value="Genomic_DNA"/>
</dbReference>